<evidence type="ECO:0000313" key="2">
    <source>
        <dbReference type="EMBL" id="GAA0874019.1"/>
    </source>
</evidence>
<dbReference type="Gene3D" id="3.20.20.100">
    <property type="entry name" value="NADP-dependent oxidoreductase domain"/>
    <property type="match status" value="1"/>
</dbReference>
<dbReference type="PANTHER" id="PTHR43364">
    <property type="entry name" value="NADH-SPECIFIC METHYLGLYOXAL REDUCTASE-RELATED"/>
    <property type="match status" value="1"/>
</dbReference>
<dbReference type="CDD" id="cd19081">
    <property type="entry name" value="AKR_AKR9C1"/>
    <property type="match status" value="1"/>
</dbReference>
<dbReference type="InterPro" id="IPR036812">
    <property type="entry name" value="NAD(P)_OxRdtase_dom_sf"/>
</dbReference>
<reference evidence="2 3" key="1">
    <citation type="journal article" date="2019" name="Int. J. Syst. Evol. Microbiol.">
        <title>The Global Catalogue of Microorganisms (GCM) 10K type strain sequencing project: providing services to taxonomists for standard genome sequencing and annotation.</title>
        <authorList>
            <consortium name="The Broad Institute Genomics Platform"/>
            <consortium name="The Broad Institute Genome Sequencing Center for Infectious Disease"/>
            <person name="Wu L."/>
            <person name="Ma J."/>
        </authorList>
    </citation>
    <scope>NUCLEOTIDE SEQUENCE [LARGE SCALE GENOMIC DNA]</scope>
    <source>
        <strain evidence="2 3">JCM 16083</strain>
    </source>
</reference>
<dbReference type="Proteomes" id="UP001501126">
    <property type="component" value="Unassembled WGS sequence"/>
</dbReference>
<proteinExistence type="predicted"/>
<dbReference type="InterPro" id="IPR050523">
    <property type="entry name" value="AKR_Detox_Biosynth"/>
</dbReference>
<keyword evidence="3" id="KW-1185">Reference proteome</keyword>
<organism evidence="2 3">
    <name type="scientific">Wandonia haliotis</name>
    <dbReference type="NCBI Taxonomy" id="574963"/>
    <lineage>
        <taxon>Bacteria</taxon>
        <taxon>Pseudomonadati</taxon>
        <taxon>Bacteroidota</taxon>
        <taxon>Flavobacteriia</taxon>
        <taxon>Flavobacteriales</taxon>
        <taxon>Crocinitomicaceae</taxon>
        <taxon>Wandonia</taxon>
    </lineage>
</organism>
<dbReference type="EMBL" id="BAAAFH010000003">
    <property type="protein sequence ID" value="GAA0874019.1"/>
    <property type="molecule type" value="Genomic_DNA"/>
</dbReference>
<dbReference type="SUPFAM" id="SSF51430">
    <property type="entry name" value="NAD(P)-linked oxidoreductase"/>
    <property type="match status" value="1"/>
</dbReference>
<comment type="caution">
    <text evidence="2">The sequence shown here is derived from an EMBL/GenBank/DDBJ whole genome shotgun (WGS) entry which is preliminary data.</text>
</comment>
<dbReference type="PANTHER" id="PTHR43364:SF6">
    <property type="entry name" value="OXIDOREDUCTASE-RELATED"/>
    <property type="match status" value="1"/>
</dbReference>
<dbReference type="InterPro" id="IPR020471">
    <property type="entry name" value="AKR"/>
</dbReference>
<name>A0ABN1MM41_9FLAO</name>
<sequence>MTEKCPIQINMNKFKINNTDLEVSRINFGGNVFGWTLNEKQSFAIADQFTEAGFNFFDTADTYPWWVNGTGGLSESILGKWMKERKNRDKIVLATKVGSETQEHGFDISRKHILQSVDESLQRLQTDYIDLYYTHFDDKVTPVEETLETYQEIIKAGKVRYIAASNISPERLQQSFEAADKNGLPKYVALQPHYNLIDREQYETQYAPLAELYNLAVFPYWSLASGFLTGKYRSEADLSKSQRGGGVKHYLNENGLAILDALDKVAGKHNSSPATVALAWLLAQPHIGAPIVSATNNKQLEDLIAAPQLHLDQEDLDVLKINL</sequence>
<dbReference type="PRINTS" id="PR00069">
    <property type="entry name" value="ALDKETRDTASE"/>
</dbReference>
<accession>A0ABN1MM41</accession>
<evidence type="ECO:0000313" key="3">
    <source>
        <dbReference type="Proteomes" id="UP001501126"/>
    </source>
</evidence>
<gene>
    <name evidence="2" type="ORF">GCM10009118_04270</name>
</gene>
<feature type="domain" description="NADP-dependent oxidoreductase" evidence="1">
    <location>
        <begin position="26"/>
        <end position="317"/>
    </location>
</feature>
<protein>
    <submittedName>
        <fullName evidence="2">Aldo/keto reductase</fullName>
    </submittedName>
</protein>
<dbReference type="Pfam" id="PF00248">
    <property type="entry name" value="Aldo_ket_red"/>
    <property type="match status" value="1"/>
</dbReference>
<evidence type="ECO:0000259" key="1">
    <source>
        <dbReference type="Pfam" id="PF00248"/>
    </source>
</evidence>
<dbReference type="InterPro" id="IPR023210">
    <property type="entry name" value="NADP_OxRdtase_dom"/>
</dbReference>